<dbReference type="PANTHER" id="PTHR37909:SF1">
    <property type="entry name" value="S-ADENOSYL-L-METHIONINE-DEPENDENT METHYLTRANSFERASES SUPERFAMILY PROTEIN"/>
    <property type="match status" value="1"/>
</dbReference>
<gene>
    <name evidence="1" type="ORF">KFL_006200130</name>
</gene>
<evidence type="ECO:0000313" key="1">
    <source>
        <dbReference type="EMBL" id="GAQ90273.1"/>
    </source>
</evidence>
<evidence type="ECO:0008006" key="3">
    <source>
        <dbReference type="Google" id="ProtNLM"/>
    </source>
</evidence>
<dbReference type="EMBL" id="DF237569">
    <property type="protein sequence ID" value="GAQ90273.1"/>
    <property type="molecule type" value="Genomic_DNA"/>
</dbReference>
<dbReference type="Pfam" id="PF13578">
    <property type="entry name" value="Methyltransf_24"/>
    <property type="match status" value="1"/>
</dbReference>
<proteinExistence type="predicted"/>
<dbReference type="Gene3D" id="3.40.50.150">
    <property type="entry name" value="Vaccinia Virus protein VP39"/>
    <property type="match status" value="2"/>
</dbReference>
<dbReference type="OMA" id="CNAYREN"/>
<protein>
    <recommendedName>
        <fullName evidence="3">Methyltransferase domain-containing protein</fullName>
    </recommendedName>
</protein>
<dbReference type="InterPro" id="IPR029063">
    <property type="entry name" value="SAM-dependent_MTases_sf"/>
</dbReference>
<keyword evidence="2" id="KW-1185">Reference proteome</keyword>
<evidence type="ECO:0000313" key="2">
    <source>
        <dbReference type="Proteomes" id="UP000054558"/>
    </source>
</evidence>
<name>A0A1Y1IHU6_KLENI</name>
<organism evidence="1 2">
    <name type="scientific">Klebsormidium nitens</name>
    <name type="common">Green alga</name>
    <name type="synonym">Ulothrix nitens</name>
    <dbReference type="NCBI Taxonomy" id="105231"/>
    <lineage>
        <taxon>Eukaryota</taxon>
        <taxon>Viridiplantae</taxon>
        <taxon>Streptophyta</taxon>
        <taxon>Klebsormidiophyceae</taxon>
        <taxon>Klebsormidiales</taxon>
        <taxon>Klebsormidiaceae</taxon>
        <taxon>Klebsormidium</taxon>
    </lineage>
</organism>
<dbReference type="OrthoDB" id="2017408at2759"/>
<accession>A0A1Y1IHU6</accession>
<sequence>MRVHDTREDMMRSIVSESGWKMAEVGVFVGDFSEFLTTLEPAELHLIDPFEGRLCSGDRDGVNIRVCDGDDAYHYVCNRFRGDARFRVHRGASPGAFLRFDHGYLDLVFLDGLHTYDGVKKDLRAALSRVRKGGWITGHDYDVNPERCPYEYTFGVRRAVDEFCETHSLTVSHITDDGYRSYAIQTPEYGVEPVAKHCNTLAAVRKDLRAALSRVRKGGWITGHDYDVNPERCPYKYTFGVRRAVDEFCETHGLTVSHITDDGYRSYAIRTPA</sequence>
<dbReference type="AlphaFoldDB" id="A0A1Y1IHU6"/>
<dbReference type="PANTHER" id="PTHR37909">
    <property type="entry name" value="S-ADENOSYL-L-METHIONINE-DEPENDENT METHYLTRANSFERASES SUPERFAMILY PROTEIN"/>
    <property type="match status" value="1"/>
</dbReference>
<dbReference type="Proteomes" id="UP000054558">
    <property type="component" value="Unassembled WGS sequence"/>
</dbReference>
<reference evidence="1 2" key="1">
    <citation type="journal article" date="2014" name="Nat. Commun.">
        <title>Klebsormidium flaccidum genome reveals primary factors for plant terrestrial adaptation.</title>
        <authorList>
            <person name="Hori K."/>
            <person name="Maruyama F."/>
            <person name="Fujisawa T."/>
            <person name="Togashi T."/>
            <person name="Yamamoto N."/>
            <person name="Seo M."/>
            <person name="Sato S."/>
            <person name="Yamada T."/>
            <person name="Mori H."/>
            <person name="Tajima N."/>
            <person name="Moriyama T."/>
            <person name="Ikeuchi M."/>
            <person name="Watanabe M."/>
            <person name="Wada H."/>
            <person name="Kobayashi K."/>
            <person name="Saito M."/>
            <person name="Masuda T."/>
            <person name="Sasaki-Sekimoto Y."/>
            <person name="Mashiguchi K."/>
            <person name="Awai K."/>
            <person name="Shimojima M."/>
            <person name="Masuda S."/>
            <person name="Iwai M."/>
            <person name="Nobusawa T."/>
            <person name="Narise T."/>
            <person name="Kondo S."/>
            <person name="Saito H."/>
            <person name="Sato R."/>
            <person name="Murakawa M."/>
            <person name="Ihara Y."/>
            <person name="Oshima-Yamada Y."/>
            <person name="Ohtaka K."/>
            <person name="Satoh M."/>
            <person name="Sonobe K."/>
            <person name="Ishii M."/>
            <person name="Ohtani R."/>
            <person name="Kanamori-Sato M."/>
            <person name="Honoki R."/>
            <person name="Miyazaki D."/>
            <person name="Mochizuki H."/>
            <person name="Umetsu J."/>
            <person name="Higashi K."/>
            <person name="Shibata D."/>
            <person name="Kamiya Y."/>
            <person name="Sato N."/>
            <person name="Nakamura Y."/>
            <person name="Tabata S."/>
            <person name="Ida S."/>
            <person name="Kurokawa K."/>
            <person name="Ohta H."/>
        </authorList>
    </citation>
    <scope>NUCLEOTIDE SEQUENCE [LARGE SCALE GENOMIC DNA]</scope>
    <source>
        <strain evidence="1 2">NIES-2285</strain>
    </source>
</reference>
<dbReference type="SUPFAM" id="SSF53335">
    <property type="entry name" value="S-adenosyl-L-methionine-dependent methyltransferases"/>
    <property type="match status" value="1"/>
</dbReference>